<dbReference type="PROSITE" id="PS00018">
    <property type="entry name" value="EF_HAND_1"/>
    <property type="match status" value="1"/>
</dbReference>
<dbReference type="Proteomes" id="UP000504634">
    <property type="component" value="Unplaced"/>
</dbReference>
<dbReference type="GeneID" id="115624192"/>
<dbReference type="InterPro" id="IPR018247">
    <property type="entry name" value="EF_Hand_1_Ca_BS"/>
</dbReference>
<evidence type="ECO:0000313" key="4">
    <source>
        <dbReference type="RefSeq" id="XP_030374649.1"/>
    </source>
</evidence>
<sequence length="219" mass="25382">MNRIDSTMDDMANTRFLTLYNSLIKQFAATTDFSYNGVLCLLIVYYKFAQVNGESSKLMTKKQLHNLFLVLFRIYDITIINRVLLNITTDVRFVSPEAWMQLFSVYLTDKLEVRMEFAFKVYTNSGAGVLNRERVGMAVEKFFTGDDDDEINELRADMCEFIFNKFDTDKDGVISYDEYQYVVSNQPALMEFLGQVFPDVKDLCLIAYCTNIEVLFPSD</sequence>
<feature type="domain" description="EF-hand" evidence="2">
    <location>
        <begin position="154"/>
        <end position="189"/>
    </location>
</feature>
<name>A0A6J2TF81_DROLE</name>
<dbReference type="AlphaFoldDB" id="A0A6J2TF81"/>
<organism evidence="3 4">
    <name type="scientific">Drosophila lebanonensis</name>
    <name type="common">Fruit fly</name>
    <name type="synonym">Scaptodrosophila lebanonensis</name>
    <dbReference type="NCBI Taxonomy" id="7225"/>
    <lineage>
        <taxon>Eukaryota</taxon>
        <taxon>Metazoa</taxon>
        <taxon>Ecdysozoa</taxon>
        <taxon>Arthropoda</taxon>
        <taxon>Hexapoda</taxon>
        <taxon>Insecta</taxon>
        <taxon>Pterygota</taxon>
        <taxon>Neoptera</taxon>
        <taxon>Endopterygota</taxon>
        <taxon>Diptera</taxon>
        <taxon>Brachycera</taxon>
        <taxon>Muscomorpha</taxon>
        <taxon>Ephydroidea</taxon>
        <taxon>Drosophilidae</taxon>
        <taxon>Scaptodrosophila</taxon>
    </lineage>
</organism>
<dbReference type="Pfam" id="PF13499">
    <property type="entry name" value="EF-hand_7"/>
    <property type="match status" value="1"/>
</dbReference>
<gene>
    <name evidence="4" type="primary">LOC115624192</name>
</gene>
<dbReference type="SUPFAM" id="SSF47473">
    <property type="entry name" value="EF-hand"/>
    <property type="match status" value="1"/>
</dbReference>
<evidence type="ECO:0000259" key="2">
    <source>
        <dbReference type="PROSITE" id="PS50222"/>
    </source>
</evidence>
<dbReference type="GO" id="GO:0005509">
    <property type="term" value="F:calcium ion binding"/>
    <property type="evidence" value="ECO:0007669"/>
    <property type="project" value="InterPro"/>
</dbReference>
<proteinExistence type="predicted"/>
<evidence type="ECO:0000256" key="1">
    <source>
        <dbReference type="ARBA" id="ARBA00022837"/>
    </source>
</evidence>
<dbReference type="OrthoDB" id="191686at2759"/>
<reference evidence="4" key="1">
    <citation type="submission" date="2025-08" db="UniProtKB">
        <authorList>
            <consortium name="RefSeq"/>
        </authorList>
    </citation>
    <scope>IDENTIFICATION</scope>
    <source>
        <strain evidence="4">11010-0011.00</strain>
        <tissue evidence="4">Whole body</tissue>
    </source>
</reference>
<dbReference type="RefSeq" id="XP_030374649.1">
    <property type="nucleotide sequence ID" value="XM_030518789.1"/>
</dbReference>
<dbReference type="InterPro" id="IPR002048">
    <property type="entry name" value="EF_hand_dom"/>
</dbReference>
<dbReference type="InterPro" id="IPR011992">
    <property type="entry name" value="EF-hand-dom_pair"/>
</dbReference>
<dbReference type="SMART" id="SM00054">
    <property type="entry name" value="EFh"/>
    <property type="match status" value="1"/>
</dbReference>
<protein>
    <submittedName>
        <fullName evidence="4">Uncharacterized protein LOC115624192</fullName>
    </submittedName>
</protein>
<accession>A0A6J2TF81</accession>
<evidence type="ECO:0000313" key="3">
    <source>
        <dbReference type="Proteomes" id="UP000504634"/>
    </source>
</evidence>
<dbReference type="Gene3D" id="1.10.238.10">
    <property type="entry name" value="EF-hand"/>
    <property type="match status" value="1"/>
</dbReference>
<keyword evidence="3" id="KW-1185">Reference proteome</keyword>
<keyword evidence="1" id="KW-0106">Calcium</keyword>
<dbReference type="PROSITE" id="PS50222">
    <property type="entry name" value="EF_HAND_2"/>
    <property type="match status" value="1"/>
</dbReference>